<feature type="domain" description="Thioredoxin" evidence="7">
    <location>
        <begin position="59"/>
        <end position="247"/>
    </location>
</feature>
<evidence type="ECO:0000256" key="4">
    <source>
        <dbReference type="ARBA" id="ARBA00023284"/>
    </source>
</evidence>
<feature type="signal peptide" evidence="6">
    <location>
        <begin position="1"/>
        <end position="28"/>
    </location>
</feature>
<reference evidence="8 9" key="1">
    <citation type="submission" date="2023-09" db="EMBL/GenBank/DDBJ databases">
        <authorList>
            <person name="Rey-Velasco X."/>
        </authorList>
    </citation>
    <scope>NUCLEOTIDE SEQUENCE [LARGE SCALE GENOMIC DNA]</scope>
    <source>
        <strain evidence="8 9">F158</strain>
    </source>
</reference>
<dbReference type="Proteomes" id="UP001265259">
    <property type="component" value="Unassembled WGS sequence"/>
</dbReference>
<accession>A0ABU3DJ87</accession>
<keyword evidence="3" id="KW-1015">Disulfide bond</keyword>
<dbReference type="InterPro" id="IPR013766">
    <property type="entry name" value="Thioredoxin_domain"/>
</dbReference>
<dbReference type="SUPFAM" id="SSF52833">
    <property type="entry name" value="Thioredoxin-like"/>
    <property type="match status" value="1"/>
</dbReference>
<feature type="coiled-coil region" evidence="5">
    <location>
        <begin position="58"/>
        <end position="88"/>
    </location>
</feature>
<proteinExistence type="predicted"/>
<dbReference type="InterPro" id="IPR036249">
    <property type="entry name" value="Thioredoxin-like_sf"/>
</dbReference>
<dbReference type="InterPro" id="IPR001853">
    <property type="entry name" value="DSBA-like_thioredoxin_dom"/>
</dbReference>
<dbReference type="EMBL" id="JAVRHL010000003">
    <property type="protein sequence ID" value="MDT0683762.1"/>
    <property type="molecule type" value="Genomic_DNA"/>
</dbReference>
<gene>
    <name evidence="8" type="ORF">RM543_13805</name>
</gene>
<evidence type="ECO:0000259" key="7">
    <source>
        <dbReference type="PROSITE" id="PS51352"/>
    </source>
</evidence>
<feature type="chain" id="PRO_5046080669" evidence="6">
    <location>
        <begin position="29"/>
        <end position="251"/>
    </location>
</feature>
<evidence type="ECO:0000256" key="3">
    <source>
        <dbReference type="ARBA" id="ARBA00023157"/>
    </source>
</evidence>
<name>A0ABU3DJ87_9RHOB</name>
<evidence type="ECO:0000256" key="2">
    <source>
        <dbReference type="ARBA" id="ARBA00023002"/>
    </source>
</evidence>
<evidence type="ECO:0000256" key="1">
    <source>
        <dbReference type="ARBA" id="ARBA00022729"/>
    </source>
</evidence>
<keyword evidence="4" id="KW-0676">Redox-active center</keyword>
<evidence type="ECO:0000313" key="8">
    <source>
        <dbReference type="EMBL" id="MDT0683762.1"/>
    </source>
</evidence>
<dbReference type="CDD" id="cd03023">
    <property type="entry name" value="DsbA_Com1_like"/>
    <property type="match status" value="1"/>
</dbReference>
<dbReference type="Gene3D" id="3.40.30.10">
    <property type="entry name" value="Glutaredoxin"/>
    <property type="match status" value="1"/>
</dbReference>
<keyword evidence="9" id="KW-1185">Reference proteome</keyword>
<protein>
    <submittedName>
        <fullName evidence="8">DsbA family protein</fullName>
    </submittedName>
</protein>
<keyword evidence="1 6" id="KW-0732">Signal</keyword>
<comment type="caution">
    <text evidence="8">The sequence shown here is derived from an EMBL/GenBank/DDBJ whole genome shotgun (WGS) entry which is preliminary data.</text>
</comment>
<dbReference type="PROSITE" id="PS51352">
    <property type="entry name" value="THIOREDOXIN_2"/>
    <property type="match status" value="1"/>
</dbReference>
<dbReference type="PANTHER" id="PTHR13887:SF14">
    <property type="entry name" value="DISULFIDE BOND FORMATION PROTEIN D"/>
    <property type="match status" value="1"/>
</dbReference>
<dbReference type="RefSeq" id="WP_311692608.1">
    <property type="nucleotide sequence ID" value="NZ_JAVRHL010000003.1"/>
</dbReference>
<dbReference type="InterPro" id="IPR041205">
    <property type="entry name" value="ScsC_N"/>
</dbReference>
<keyword evidence="2" id="KW-0560">Oxidoreductase</keyword>
<evidence type="ECO:0000256" key="6">
    <source>
        <dbReference type="SAM" id="SignalP"/>
    </source>
</evidence>
<dbReference type="Pfam" id="PF18312">
    <property type="entry name" value="ScsC_N"/>
    <property type="match status" value="1"/>
</dbReference>
<organism evidence="8 9">
    <name type="scientific">Tropicimonas omnivorans</name>
    <dbReference type="NCBI Taxonomy" id="3075590"/>
    <lineage>
        <taxon>Bacteria</taxon>
        <taxon>Pseudomonadati</taxon>
        <taxon>Pseudomonadota</taxon>
        <taxon>Alphaproteobacteria</taxon>
        <taxon>Rhodobacterales</taxon>
        <taxon>Roseobacteraceae</taxon>
        <taxon>Tropicimonas</taxon>
    </lineage>
</organism>
<evidence type="ECO:0000313" key="9">
    <source>
        <dbReference type="Proteomes" id="UP001265259"/>
    </source>
</evidence>
<dbReference type="Pfam" id="PF01323">
    <property type="entry name" value="DSBA"/>
    <property type="match status" value="1"/>
</dbReference>
<dbReference type="PANTHER" id="PTHR13887">
    <property type="entry name" value="GLUTATHIONE S-TRANSFERASE KAPPA"/>
    <property type="match status" value="1"/>
</dbReference>
<evidence type="ECO:0000256" key="5">
    <source>
        <dbReference type="SAM" id="Coils"/>
    </source>
</evidence>
<sequence>MRRSTTAPIQAACAAALLAFPLAGTANAHEDLTEDRVRELVLETIRQNPQIVMEAVAILEAQQSAEQAEQSRNALSVQREALESAENAPVIGNPDGDVTVVEFFDYNCPYCRRATAEVNALLEEDDDVRVVLREWPILSEGSVFAARAALAAREQGLYEAFHNALMTMAGRADEPTVMRVAEEVGLDTEQLRADMESPEVDAHIQQSLDLAQSIGFSGTPSFVIGEEMAPGFVERAALAEMVEAARDADSQ</sequence>
<keyword evidence="5" id="KW-0175">Coiled coil</keyword>